<comment type="caution">
    <text evidence="1">The sequence shown here is derived from an EMBL/GenBank/DDBJ whole genome shotgun (WGS) entry which is preliminary data.</text>
</comment>
<dbReference type="EMBL" id="LPAD01000052">
    <property type="protein sequence ID" value="KVN86150.1"/>
    <property type="molecule type" value="Genomic_DNA"/>
</dbReference>
<dbReference type="RefSeq" id="WP_059946929.1">
    <property type="nucleotide sequence ID" value="NZ_LPAD01000052.1"/>
</dbReference>
<evidence type="ECO:0000313" key="2">
    <source>
        <dbReference type="Proteomes" id="UP000057910"/>
    </source>
</evidence>
<name>A0ABD4E664_9BURK</name>
<reference evidence="1 2" key="1">
    <citation type="submission" date="2015-11" db="EMBL/GenBank/DDBJ databases">
        <title>Expanding the genomic diversity of Burkholderia species for the development of highly accurate diagnostics.</title>
        <authorList>
            <person name="Sahl J."/>
            <person name="Keim P."/>
            <person name="Wagner D."/>
        </authorList>
    </citation>
    <scope>NUCLEOTIDE SEQUENCE [LARGE SCALE GENOMIC DNA]</scope>
    <source>
        <strain evidence="1 2">MSMB1585WGS</strain>
    </source>
</reference>
<dbReference type="AlphaFoldDB" id="A0ABD4E664"/>
<sequence length="76" mass="8647">MDDIKHPNDFPPLTIEQMRDLAVAVREEFGSGLSRPAFIERLLALLEDVPGFEAREAPTSLIESAWDEYFGRRAEI</sequence>
<organism evidence="1 2">
    <name type="scientific">Burkholderia ubonensis</name>
    <dbReference type="NCBI Taxonomy" id="101571"/>
    <lineage>
        <taxon>Bacteria</taxon>
        <taxon>Pseudomonadati</taxon>
        <taxon>Pseudomonadota</taxon>
        <taxon>Betaproteobacteria</taxon>
        <taxon>Burkholderiales</taxon>
        <taxon>Burkholderiaceae</taxon>
        <taxon>Burkholderia</taxon>
        <taxon>Burkholderia cepacia complex</taxon>
    </lineage>
</organism>
<proteinExistence type="predicted"/>
<gene>
    <name evidence="1" type="ORF">WJ68_11365</name>
</gene>
<dbReference type="Proteomes" id="UP000057910">
    <property type="component" value="Unassembled WGS sequence"/>
</dbReference>
<protein>
    <submittedName>
        <fullName evidence="1">Uncharacterized protein</fullName>
    </submittedName>
</protein>
<evidence type="ECO:0000313" key="1">
    <source>
        <dbReference type="EMBL" id="KVN86150.1"/>
    </source>
</evidence>
<accession>A0ABD4E664</accession>